<evidence type="ECO:0000313" key="2">
    <source>
        <dbReference type="EMBL" id="KPE53172.1"/>
    </source>
</evidence>
<feature type="transmembrane region" description="Helical" evidence="1">
    <location>
        <begin position="12"/>
        <end position="33"/>
    </location>
</feature>
<reference evidence="3" key="2">
    <citation type="submission" date="2015-09" db="EMBL/GenBank/DDBJ databases">
        <title>Draft genome sequence of a multidrug-resistant Chryseobacterium indologenes isolate from Malaysia.</title>
        <authorList>
            <person name="Yu C.Y."/>
            <person name="Ang G.Y."/>
            <person name="Chan K.-G."/>
        </authorList>
    </citation>
    <scope>NUCLEOTIDE SEQUENCE [LARGE SCALE GENOMIC DNA]</scope>
    <source>
        <strain evidence="3">CI_885</strain>
    </source>
</reference>
<protein>
    <submittedName>
        <fullName evidence="2">Uncharacterized protein</fullName>
    </submittedName>
</protein>
<sequence length="198" mass="22723">MRYLEKVQSLLPLGYLYLIVLGLLKESVMFYQLDINILKYSSLTDILISPVADMVTNPILIVMILLMILLFFGFQVLLIKNSHKNWVQKLLKGYRINVDPEKKELRKAMIPAFVLLVALELLSLFVGLGIGGGNRIKKRLDTQNLRYNYKLTTGSDASAEIYMIDINSSYYFYVKKGEKQIRIAPVSTINNLEIIKKK</sequence>
<dbReference type="PATRIC" id="fig|253.9.peg.872"/>
<keyword evidence="1" id="KW-0812">Transmembrane</keyword>
<accession>A0A0N0IYK3</accession>
<comment type="caution">
    <text evidence="2">The sequence shown here is derived from an EMBL/GenBank/DDBJ whole genome shotgun (WGS) entry which is preliminary data.</text>
</comment>
<evidence type="ECO:0000313" key="3">
    <source>
        <dbReference type="Proteomes" id="UP000037953"/>
    </source>
</evidence>
<dbReference type="RefSeq" id="WP_062696750.1">
    <property type="nucleotide sequence ID" value="NZ_LJOD01000001.1"/>
</dbReference>
<dbReference type="AlphaFoldDB" id="A0A0N0IYK3"/>
<keyword evidence="1" id="KW-1133">Transmembrane helix</keyword>
<proteinExistence type="predicted"/>
<dbReference type="Proteomes" id="UP000037953">
    <property type="component" value="Unassembled WGS sequence"/>
</dbReference>
<feature type="transmembrane region" description="Helical" evidence="1">
    <location>
        <begin position="59"/>
        <end position="79"/>
    </location>
</feature>
<evidence type="ECO:0000256" key="1">
    <source>
        <dbReference type="SAM" id="Phobius"/>
    </source>
</evidence>
<keyword evidence="1" id="KW-0472">Membrane</keyword>
<gene>
    <name evidence="2" type="ORF">AOB46_04110</name>
</gene>
<organism evidence="2 3">
    <name type="scientific">Chryseobacterium indologenes</name>
    <name type="common">Flavobacterium indologenes</name>
    <dbReference type="NCBI Taxonomy" id="253"/>
    <lineage>
        <taxon>Bacteria</taxon>
        <taxon>Pseudomonadati</taxon>
        <taxon>Bacteroidota</taxon>
        <taxon>Flavobacteriia</taxon>
        <taxon>Flavobacteriales</taxon>
        <taxon>Weeksellaceae</taxon>
        <taxon>Chryseobacterium group</taxon>
        <taxon>Chryseobacterium</taxon>
    </lineage>
</organism>
<dbReference type="OrthoDB" id="1200238at2"/>
<name>A0A0N0IYK3_CHRID</name>
<dbReference type="EMBL" id="LJOD01000001">
    <property type="protein sequence ID" value="KPE53172.1"/>
    <property type="molecule type" value="Genomic_DNA"/>
</dbReference>
<feature type="transmembrane region" description="Helical" evidence="1">
    <location>
        <begin position="112"/>
        <end position="133"/>
    </location>
</feature>
<reference evidence="2 3" key="1">
    <citation type="journal article" date="2015" name="Genom Data">
        <title>Draft genome sequence of a multidrug-resistant Chryseobacterium indologenes isolate from Malaysia.</title>
        <authorList>
            <person name="Yu C.Y."/>
            <person name="Ang G.Y."/>
            <person name="Cheng H.J."/>
            <person name="Cheong Y.M."/>
            <person name="Yin W.F."/>
            <person name="Chan K.G."/>
        </authorList>
    </citation>
    <scope>NUCLEOTIDE SEQUENCE [LARGE SCALE GENOMIC DNA]</scope>
    <source>
        <strain evidence="2 3">CI_885</strain>
    </source>
</reference>